<accession>A0A0C3RU59</accession>
<dbReference type="Gene3D" id="3.50.50.60">
    <property type="entry name" value="FAD/NAD(P)-binding domain"/>
    <property type="match status" value="1"/>
</dbReference>
<dbReference type="GO" id="GO:0071949">
    <property type="term" value="F:FAD binding"/>
    <property type="evidence" value="ECO:0007669"/>
    <property type="project" value="InterPro"/>
</dbReference>
<keyword evidence="6" id="KW-1185">Reference proteome</keyword>
<dbReference type="InterPro" id="IPR036188">
    <property type="entry name" value="FAD/NAD-bd_sf"/>
</dbReference>
<evidence type="ECO:0000256" key="3">
    <source>
        <dbReference type="ARBA" id="ARBA00023002"/>
    </source>
</evidence>
<keyword evidence="1" id="KW-0285">Flavoprotein</keyword>
<name>A0A0C3RU59_PHLG1</name>
<dbReference type="STRING" id="745531.A0A0C3RU59"/>
<dbReference type="Proteomes" id="UP000053257">
    <property type="component" value="Unassembled WGS sequence"/>
</dbReference>
<evidence type="ECO:0000313" key="6">
    <source>
        <dbReference type="Proteomes" id="UP000053257"/>
    </source>
</evidence>
<evidence type="ECO:0000313" key="5">
    <source>
        <dbReference type="EMBL" id="KIP04461.1"/>
    </source>
</evidence>
<dbReference type="GO" id="GO:0044550">
    <property type="term" value="P:secondary metabolite biosynthetic process"/>
    <property type="evidence" value="ECO:0007669"/>
    <property type="project" value="TreeGrafter"/>
</dbReference>
<sequence>MSESPIRVAICGGGIGGLSLALVLKKFAPSAKLSVDIYEAGTQFVETGAGITLWQRSRNIFESLGLQDVLKGRVISPPLILRKSDTKDAFSFFEFAIPHGSSTLPRVEMLKLLIEQLDFESSSFIRTHFSKTLASYAQDESGVTLHFSDGSTAHADIVVGADGLGSPTRKQMYADLAGRLAKDDPEKVEALLKASRPSWTGTYAYRALVARSKIAAASPNNVILKSGYAWLGSGKHVISYPISPTIINILFFDTVPDGLDKPLPGAAVAAASKEEILELYSDWEEDICVVAENVGETAKWAISHIRGLPHYVDGHVALLGDSAHAMSTHFGAGAGQALEDAYILGRILSHQSVSRSNLAHALDVYDAIRRPIGNDVVERSLKLGFLYELHPAYLAPGIDAARLRAGDWAELHKLVEQMTEIWTFHWQEMPERDWERAQELLAKNEAELGDICGQKSNV</sequence>
<dbReference type="SUPFAM" id="SSF51905">
    <property type="entry name" value="FAD/NAD(P)-binding domain"/>
    <property type="match status" value="1"/>
</dbReference>
<dbReference type="OrthoDB" id="417877at2759"/>
<proteinExistence type="predicted"/>
<organism evidence="5 6">
    <name type="scientific">Phlebiopsis gigantea (strain 11061_1 CR5-6)</name>
    <name type="common">White-rot fungus</name>
    <name type="synonym">Peniophora gigantea</name>
    <dbReference type="NCBI Taxonomy" id="745531"/>
    <lineage>
        <taxon>Eukaryota</taxon>
        <taxon>Fungi</taxon>
        <taxon>Dikarya</taxon>
        <taxon>Basidiomycota</taxon>
        <taxon>Agaricomycotina</taxon>
        <taxon>Agaricomycetes</taxon>
        <taxon>Polyporales</taxon>
        <taxon>Phanerochaetaceae</taxon>
        <taxon>Phlebiopsis</taxon>
    </lineage>
</organism>
<dbReference type="InterPro" id="IPR002938">
    <property type="entry name" value="FAD-bd"/>
</dbReference>
<feature type="domain" description="FAD-binding" evidence="4">
    <location>
        <begin position="306"/>
        <end position="380"/>
    </location>
</feature>
<protein>
    <recommendedName>
        <fullName evidence="4">FAD-binding domain-containing protein</fullName>
    </recommendedName>
</protein>
<gene>
    <name evidence="5" type="ORF">PHLGIDRAFT_129486</name>
</gene>
<dbReference type="InterPro" id="IPR051104">
    <property type="entry name" value="FAD_monoxygenase"/>
</dbReference>
<reference evidence="5 6" key="1">
    <citation type="journal article" date="2014" name="PLoS Genet.">
        <title>Analysis of the Phlebiopsis gigantea genome, transcriptome and secretome provides insight into its pioneer colonization strategies of wood.</title>
        <authorList>
            <person name="Hori C."/>
            <person name="Ishida T."/>
            <person name="Igarashi K."/>
            <person name="Samejima M."/>
            <person name="Suzuki H."/>
            <person name="Master E."/>
            <person name="Ferreira P."/>
            <person name="Ruiz-Duenas F.J."/>
            <person name="Held B."/>
            <person name="Canessa P."/>
            <person name="Larrondo L.F."/>
            <person name="Schmoll M."/>
            <person name="Druzhinina I.S."/>
            <person name="Kubicek C.P."/>
            <person name="Gaskell J.A."/>
            <person name="Kersten P."/>
            <person name="St John F."/>
            <person name="Glasner J."/>
            <person name="Sabat G."/>
            <person name="Splinter BonDurant S."/>
            <person name="Syed K."/>
            <person name="Yadav J."/>
            <person name="Mgbeahuruike A.C."/>
            <person name="Kovalchuk A."/>
            <person name="Asiegbu F.O."/>
            <person name="Lackner G."/>
            <person name="Hoffmeister D."/>
            <person name="Rencoret J."/>
            <person name="Gutierrez A."/>
            <person name="Sun H."/>
            <person name="Lindquist E."/>
            <person name="Barry K."/>
            <person name="Riley R."/>
            <person name="Grigoriev I.V."/>
            <person name="Henrissat B."/>
            <person name="Kues U."/>
            <person name="Berka R.M."/>
            <person name="Martinez A.T."/>
            <person name="Covert S.F."/>
            <person name="Blanchette R.A."/>
            <person name="Cullen D."/>
        </authorList>
    </citation>
    <scope>NUCLEOTIDE SEQUENCE [LARGE SCALE GENOMIC DNA]</scope>
    <source>
        <strain evidence="5 6">11061_1 CR5-6</strain>
    </source>
</reference>
<evidence type="ECO:0000259" key="4">
    <source>
        <dbReference type="Pfam" id="PF01494"/>
    </source>
</evidence>
<dbReference type="Pfam" id="PF01494">
    <property type="entry name" value="FAD_binding_3"/>
    <property type="match status" value="2"/>
</dbReference>
<dbReference type="SUPFAM" id="SSF54373">
    <property type="entry name" value="FAD-linked reductases, C-terminal domain"/>
    <property type="match status" value="1"/>
</dbReference>
<dbReference type="PANTHER" id="PTHR46720">
    <property type="entry name" value="HYDROXYLASE, PUTATIVE (AFU_ORTHOLOGUE AFUA_3G01460)-RELATED"/>
    <property type="match status" value="1"/>
</dbReference>
<dbReference type="AlphaFoldDB" id="A0A0C3RU59"/>
<dbReference type="HOGENOM" id="CLU_009665_6_3_1"/>
<keyword evidence="3" id="KW-0560">Oxidoreductase</keyword>
<dbReference type="GO" id="GO:0016491">
    <property type="term" value="F:oxidoreductase activity"/>
    <property type="evidence" value="ECO:0007669"/>
    <property type="project" value="UniProtKB-KW"/>
</dbReference>
<dbReference type="PRINTS" id="PR00420">
    <property type="entry name" value="RNGMNOXGNASE"/>
</dbReference>
<keyword evidence="2" id="KW-0274">FAD</keyword>
<dbReference type="PANTHER" id="PTHR46720:SF3">
    <property type="entry name" value="FAD-BINDING DOMAIN-CONTAINING PROTEIN-RELATED"/>
    <property type="match status" value="1"/>
</dbReference>
<feature type="domain" description="FAD-binding" evidence="4">
    <location>
        <begin position="7"/>
        <end position="194"/>
    </location>
</feature>
<dbReference type="EMBL" id="KN840573">
    <property type="protein sequence ID" value="KIP04461.1"/>
    <property type="molecule type" value="Genomic_DNA"/>
</dbReference>
<evidence type="ECO:0000256" key="1">
    <source>
        <dbReference type="ARBA" id="ARBA00022630"/>
    </source>
</evidence>
<evidence type="ECO:0000256" key="2">
    <source>
        <dbReference type="ARBA" id="ARBA00022827"/>
    </source>
</evidence>